<evidence type="ECO:0000313" key="1">
    <source>
        <dbReference type="EMBL" id="KAK9200291.1"/>
    </source>
</evidence>
<evidence type="ECO:0000313" key="2">
    <source>
        <dbReference type="Proteomes" id="UP001428341"/>
    </source>
</evidence>
<dbReference type="Proteomes" id="UP001428341">
    <property type="component" value="Unassembled WGS sequence"/>
</dbReference>
<dbReference type="GO" id="GO:0006952">
    <property type="term" value="P:defense response"/>
    <property type="evidence" value="ECO:0007669"/>
    <property type="project" value="InterPro"/>
</dbReference>
<accession>A0AAP0MBY1</accession>
<gene>
    <name evidence="1" type="ORF">WN944_015488</name>
</gene>
<reference evidence="1 2" key="1">
    <citation type="submission" date="2024-05" db="EMBL/GenBank/DDBJ databases">
        <title>Haplotype-resolved chromosome-level genome assembly of Huyou (Citrus changshanensis).</title>
        <authorList>
            <person name="Miao C."/>
            <person name="Chen W."/>
            <person name="Wu Y."/>
            <person name="Wang L."/>
            <person name="Zhao S."/>
            <person name="Grierson D."/>
            <person name="Xu C."/>
            <person name="Chen K."/>
        </authorList>
    </citation>
    <scope>NUCLEOTIDE SEQUENCE [LARGE SCALE GENOMIC DNA]</scope>
    <source>
        <strain evidence="1">01-14</strain>
        <tissue evidence="1">Leaf</tissue>
    </source>
</reference>
<protein>
    <submittedName>
        <fullName evidence="1">Uncharacterized protein</fullName>
    </submittedName>
</protein>
<dbReference type="EMBL" id="JBCGBO010000005">
    <property type="protein sequence ID" value="KAK9200291.1"/>
    <property type="molecule type" value="Genomic_DNA"/>
</dbReference>
<comment type="caution">
    <text evidence="1">The sequence shown here is derived from an EMBL/GenBank/DDBJ whole genome shotgun (WGS) entry which is preliminary data.</text>
</comment>
<dbReference type="SUPFAM" id="SSF52058">
    <property type="entry name" value="L domain-like"/>
    <property type="match status" value="1"/>
</dbReference>
<organism evidence="1 2">
    <name type="scientific">Citrus x changshan-huyou</name>
    <dbReference type="NCBI Taxonomy" id="2935761"/>
    <lineage>
        <taxon>Eukaryota</taxon>
        <taxon>Viridiplantae</taxon>
        <taxon>Streptophyta</taxon>
        <taxon>Embryophyta</taxon>
        <taxon>Tracheophyta</taxon>
        <taxon>Spermatophyta</taxon>
        <taxon>Magnoliopsida</taxon>
        <taxon>eudicotyledons</taxon>
        <taxon>Gunneridae</taxon>
        <taxon>Pentapetalae</taxon>
        <taxon>rosids</taxon>
        <taxon>malvids</taxon>
        <taxon>Sapindales</taxon>
        <taxon>Rutaceae</taxon>
        <taxon>Aurantioideae</taxon>
        <taxon>Citrus</taxon>
    </lineage>
</organism>
<name>A0AAP0MBY1_9ROSI</name>
<dbReference type="PANTHER" id="PTHR11017">
    <property type="entry name" value="LEUCINE-RICH REPEAT-CONTAINING PROTEIN"/>
    <property type="match status" value="1"/>
</dbReference>
<dbReference type="AlphaFoldDB" id="A0AAP0MBY1"/>
<keyword evidence="2" id="KW-1185">Reference proteome</keyword>
<proteinExistence type="predicted"/>
<dbReference type="InterPro" id="IPR032675">
    <property type="entry name" value="LRR_dom_sf"/>
</dbReference>
<sequence>MERTNSLPSNLNAEKLLFLELPGSDIEQLCDGVKRHGKLNQIIHDACKKLISKIPSPTLIPHPNKLVALNLRSSKSLKSLPARIFNLEFLIELDLSGCSKLKRLPDISSSNISRLYLTGTAIEELPSSFELLLRLWWLDLSDCKMLKSPPSSLLNSSAIRCFSQPIKEAALPTGPSTGVNGSSSPHKTSTGIEIDGINCTGFSPDGPVTIKTNASSAPSSVAASRMICSFDVNS</sequence>
<dbReference type="Gene3D" id="3.80.10.10">
    <property type="entry name" value="Ribonuclease Inhibitor"/>
    <property type="match status" value="1"/>
</dbReference>
<dbReference type="InterPro" id="IPR044974">
    <property type="entry name" value="Disease_R_plants"/>
</dbReference>
<dbReference type="PANTHER" id="PTHR11017:SF570">
    <property type="entry name" value="DISEASE RESISTANCE PROTEIN (TIR-NBS CLASS)-RELATED"/>
    <property type="match status" value="1"/>
</dbReference>